<dbReference type="AlphaFoldDB" id="A0A1R4K8G9"/>
<keyword evidence="1" id="KW-0472">Membrane</keyword>
<accession>A0A1R4K8G9</accession>
<evidence type="ECO:0000313" key="3">
    <source>
        <dbReference type="Proteomes" id="UP000196778"/>
    </source>
</evidence>
<organism evidence="2 3">
    <name type="scientific">Mycetocola reblochoni REB411</name>
    <dbReference type="NCBI Taxonomy" id="1255698"/>
    <lineage>
        <taxon>Bacteria</taxon>
        <taxon>Bacillati</taxon>
        <taxon>Actinomycetota</taxon>
        <taxon>Actinomycetes</taxon>
        <taxon>Micrococcales</taxon>
        <taxon>Microbacteriaceae</taxon>
        <taxon>Mycetocola</taxon>
    </lineage>
</organism>
<dbReference type="Proteomes" id="UP000196778">
    <property type="component" value="Unassembled WGS sequence"/>
</dbReference>
<evidence type="ECO:0000313" key="2">
    <source>
        <dbReference type="EMBL" id="SJN40607.1"/>
    </source>
</evidence>
<reference evidence="3" key="1">
    <citation type="submission" date="2017-02" db="EMBL/GenBank/DDBJ databases">
        <authorList>
            <person name="Dridi B."/>
        </authorList>
    </citation>
    <scope>NUCLEOTIDE SEQUENCE [LARGE SCALE GENOMIC DNA]</scope>
    <source>
        <strain evidence="3">EB411</strain>
    </source>
</reference>
<evidence type="ECO:0000256" key="1">
    <source>
        <dbReference type="SAM" id="Phobius"/>
    </source>
</evidence>
<feature type="transmembrane region" description="Helical" evidence="1">
    <location>
        <begin position="29"/>
        <end position="49"/>
    </location>
</feature>
<proteinExistence type="predicted"/>
<keyword evidence="1" id="KW-1133">Transmembrane helix</keyword>
<protein>
    <recommendedName>
        <fullName evidence="4">Peptidase</fullName>
    </recommendedName>
</protein>
<gene>
    <name evidence="2" type="ORF">FM119_12075</name>
</gene>
<keyword evidence="3" id="KW-1185">Reference proteome</keyword>
<evidence type="ECO:0008006" key="4">
    <source>
        <dbReference type="Google" id="ProtNLM"/>
    </source>
</evidence>
<sequence>MNTVTSAVTAGAVLAAAAAAGVGVDWVAFLSVLVWAMTAAIVVVGLYALGVRMLIRGGRVPVVAPAEFTDAITVLSPAEARKAERKAEKAARKNPLTAGQKRLARLTAYACFGLCAGAVLFGIYLIVPALHGA</sequence>
<keyword evidence="1" id="KW-0812">Transmembrane</keyword>
<name>A0A1R4K8G9_9MICO</name>
<dbReference type="EMBL" id="FUKR01000071">
    <property type="protein sequence ID" value="SJN40607.1"/>
    <property type="molecule type" value="Genomic_DNA"/>
</dbReference>
<feature type="transmembrane region" description="Helical" evidence="1">
    <location>
        <begin position="106"/>
        <end position="127"/>
    </location>
</feature>